<gene>
    <name evidence="2" type="ORF">BW425_13545</name>
</gene>
<evidence type="ECO:0000259" key="1">
    <source>
        <dbReference type="Pfam" id="PF13791"/>
    </source>
</evidence>
<evidence type="ECO:0000313" key="2">
    <source>
        <dbReference type="EMBL" id="OUM48419.1"/>
    </source>
</evidence>
<comment type="caution">
    <text evidence="2">The sequence shown here is derived from an EMBL/GenBank/DDBJ whole genome shotgun (WGS) entry which is preliminary data.</text>
</comment>
<reference evidence="2 3" key="1">
    <citation type="submission" date="2017-02" db="EMBL/GenBank/DDBJ databases">
        <title>Bacillus pseudomycoides isolate FSL K6-0042.</title>
        <authorList>
            <person name="Kovac J."/>
        </authorList>
    </citation>
    <scope>NUCLEOTIDE SEQUENCE [LARGE SCALE GENOMIC DNA]</scope>
    <source>
        <strain evidence="2 3">FSL K6-0042</strain>
    </source>
</reference>
<dbReference type="Pfam" id="PF13791">
    <property type="entry name" value="Sigma_reg_C"/>
    <property type="match status" value="1"/>
</dbReference>
<dbReference type="EMBL" id="MWPX01000013">
    <property type="protein sequence ID" value="OUM48419.1"/>
    <property type="molecule type" value="Genomic_DNA"/>
</dbReference>
<evidence type="ECO:0000313" key="3">
    <source>
        <dbReference type="Proteomes" id="UP000195321"/>
    </source>
</evidence>
<dbReference type="AlphaFoldDB" id="A0A1Y3MDC3"/>
<name>A0A1Y3MDC3_9BACI</name>
<dbReference type="InterPro" id="IPR025672">
    <property type="entry name" value="Sigma_reg_C_dom"/>
</dbReference>
<feature type="domain" description="Sigma factor regulator C-terminal" evidence="1">
    <location>
        <begin position="2"/>
        <end position="36"/>
    </location>
</feature>
<organism evidence="2 3">
    <name type="scientific">Bacillus pseudomycoides</name>
    <dbReference type="NCBI Taxonomy" id="64104"/>
    <lineage>
        <taxon>Bacteria</taxon>
        <taxon>Bacillati</taxon>
        <taxon>Bacillota</taxon>
        <taxon>Bacilli</taxon>
        <taxon>Bacillales</taxon>
        <taxon>Bacillaceae</taxon>
        <taxon>Bacillus</taxon>
        <taxon>Bacillus cereus group</taxon>
    </lineage>
</organism>
<accession>A0A1Y3MDC3</accession>
<dbReference type="Proteomes" id="UP000195321">
    <property type="component" value="Unassembled WGS sequence"/>
</dbReference>
<proteinExistence type="predicted"/>
<sequence length="51" mass="5813">MKKHGVKVYGIVITGPSKELVKLQNSPHVRDATLGDIEFWNWLERPSGSRH</sequence>
<protein>
    <submittedName>
        <fullName evidence="2">Sigma-M negative effector</fullName>
    </submittedName>
</protein>